<dbReference type="InterPro" id="IPR001650">
    <property type="entry name" value="Helicase_C-like"/>
</dbReference>
<evidence type="ECO:0000256" key="6">
    <source>
        <dbReference type="ARBA" id="ARBA00022840"/>
    </source>
</evidence>
<keyword evidence="2" id="KW-0547">Nucleotide-binding</keyword>
<dbReference type="Proteomes" id="UP000229896">
    <property type="component" value="Unassembled WGS sequence"/>
</dbReference>
<dbReference type="EMBL" id="PEXI01000049">
    <property type="protein sequence ID" value="PIU24347.1"/>
    <property type="molecule type" value="Genomic_DNA"/>
</dbReference>
<evidence type="ECO:0008006" key="13">
    <source>
        <dbReference type="Google" id="ProtNLM"/>
    </source>
</evidence>
<evidence type="ECO:0000313" key="11">
    <source>
        <dbReference type="EMBL" id="PIU24347.1"/>
    </source>
</evidence>
<keyword evidence="3" id="KW-0227">DNA damage</keyword>
<dbReference type="CDD" id="cd17991">
    <property type="entry name" value="DEXHc_TRCF"/>
    <property type="match status" value="1"/>
</dbReference>
<dbReference type="SMART" id="SM00487">
    <property type="entry name" value="DEXDc"/>
    <property type="match status" value="1"/>
</dbReference>
<dbReference type="SUPFAM" id="SSF141259">
    <property type="entry name" value="CarD-like"/>
    <property type="match status" value="1"/>
</dbReference>
<keyword evidence="7" id="KW-0238">DNA-binding</keyword>
<evidence type="ECO:0000259" key="9">
    <source>
        <dbReference type="PROSITE" id="PS51192"/>
    </source>
</evidence>
<evidence type="ECO:0000313" key="12">
    <source>
        <dbReference type="Proteomes" id="UP000229896"/>
    </source>
</evidence>
<dbReference type="InterPro" id="IPR027417">
    <property type="entry name" value="P-loop_NTPase"/>
</dbReference>
<name>A0A2M6YCC4_9BACT</name>
<gene>
    <name evidence="11" type="ORF">COT12_01575</name>
</gene>
<evidence type="ECO:0000256" key="8">
    <source>
        <dbReference type="ARBA" id="ARBA00023204"/>
    </source>
</evidence>
<dbReference type="InterPro" id="IPR011545">
    <property type="entry name" value="DEAD/DEAH_box_helicase_dom"/>
</dbReference>
<organism evidence="11 12">
    <name type="scientific">Candidatus Berkelbacteria bacterium CG08_land_8_20_14_0_20_39_8</name>
    <dbReference type="NCBI Taxonomy" id="1974511"/>
    <lineage>
        <taxon>Bacteria</taxon>
        <taxon>Candidatus Berkelbacteria</taxon>
    </lineage>
</organism>
<keyword evidence="6" id="KW-0067">ATP-binding</keyword>
<sequence>MSTDKLKLELNKSMKIDELITLFHNFGYLRVDYISTFGQFSVSGGLVKIYSSSNNSPITVDFFGNRIDEIYTFNLADSTKKEKLDYLEIPNNKIKSDDNVISLGDLVVHIDHGIGIYRGKILKKHLNDYREFIAVEYANGDFLYLPEKVISKITKYLGVSRKTPRLSRLGSNVWEKTRKKIEESIYALAKELLLVYAKRELITRPKYRIDREWDKKLKDSFVHKETSDQERAIDEIYHDLELGRPMDRLLIGDVGFGKTEVAVRAAAQVIENGWQVAILAPTTILSRQHFVTIGDRLKDFPIRVGELSRFVKKNEQNKIISELKSGKIDLVIGTHRLIKSDIIFNKLGLLIIDEEQRFGVKDKEKLKSLKNDVDILSLSATPIPRTLFISLSGIRQLSVIKTPPAGRKPIVTRVEKYNLENIKQYILNELKCGGQIYFLHNDVKTIEARAAEFRQLFPKAKISVGHGQMSEEKLSSVMADFVGRKVDILFCSTIIENGLDIPTVNTLIVENAENFGLSQLYQIRGRIGRGVNQAYAYFTYKKNLVGNAYKRLQALVEKTDLGSGFDIAYSDLEIRGGGNILGRQQHGNMEQLGLVLYTKLLNQAVKKLKNNQK</sequence>
<dbReference type="SMART" id="SM01058">
    <property type="entry name" value="CarD_TRCF"/>
    <property type="match status" value="1"/>
</dbReference>
<dbReference type="PANTHER" id="PTHR47964:SF1">
    <property type="entry name" value="ATP-DEPENDENT DNA HELICASE HOMOLOG RECG, CHLOROPLASTIC"/>
    <property type="match status" value="1"/>
</dbReference>
<keyword evidence="5" id="KW-0347">Helicase</keyword>
<keyword evidence="1" id="KW-0963">Cytoplasm</keyword>
<dbReference type="GO" id="GO:0005524">
    <property type="term" value="F:ATP binding"/>
    <property type="evidence" value="ECO:0007669"/>
    <property type="project" value="UniProtKB-KW"/>
</dbReference>
<dbReference type="Pfam" id="PF00271">
    <property type="entry name" value="Helicase_C"/>
    <property type="match status" value="1"/>
</dbReference>
<evidence type="ECO:0000256" key="2">
    <source>
        <dbReference type="ARBA" id="ARBA00022741"/>
    </source>
</evidence>
<keyword evidence="8" id="KW-0234">DNA repair</keyword>
<evidence type="ECO:0000256" key="5">
    <source>
        <dbReference type="ARBA" id="ARBA00022806"/>
    </source>
</evidence>
<feature type="domain" description="Helicase ATP-binding" evidence="9">
    <location>
        <begin position="239"/>
        <end position="400"/>
    </location>
</feature>
<feature type="domain" description="Helicase C-terminal" evidence="10">
    <location>
        <begin position="421"/>
        <end position="573"/>
    </location>
</feature>
<dbReference type="InterPro" id="IPR047112">
    <property type="entry name" value="RecG/Mfd"/>
</dbReference>
<dbReference type="InterPro" id="IPR036101">
    <property type="entry name" value="CarD-like/TRCF_RID_sf"/>
</dbReference>
<dbReference type="SMART" id="SM00490">
    <property type="entry name" value="HELICc"/>
    <property type="match status" value="1"/>
</dbReference>
<accession>A0A2M6YCC4</accession>
<evidence type="ECO:0000256" key="1">
    <source>
        <dbReference type="ARBA" id="ARBA00022490"/>
    </source>
</evidence>
<dbReference type="Gene3D" id="3.30.2060.10">
    <property type="entry name" value="Penicillin-binding protein 1b domain"/>
    <property type="match status" value="1"/>
</dbReference>
<dbReference type="Gene3D" id="2.40.10.170">
    <property type="match status" value="1"/>
</dbReference>
<dbReference type="GO" id="GO:0016787">
    <property type="term" value="F:hydrolase activity"/>
    <property type="evidence" value="ECO:0007669"/>
    <property type="project" value="UniProtKB-KW"/>
</dbReference>
<dbReference type="Gene3D" id="3.40.50.300">
    <property type="entry name" value="P-loop containing nucleotide triphosphate hydrolases"/>
    <property type="match status" value="2"/>
</dbReference>
<dbReference type="InterPro" id="IPR003711">
    <property type="entry name" value="CarD-like/TRCF_RID"/>
</dbReference>
<dbReference type="SUPFAM" id="SSF52540">
    <property type="entry name" value="P-loop containing nucleoside triphosphate hydrolases"/>
    <property type="match status" value="3"/>
</dbReference>
<evidence type="ECO:0000256" key="3">
    <source>
        <dbReference type="ARBA" id="ARBA00022763"/>
    </source>
</evidence>
<comment type="caution">
    <text evidence="11">The sequence shown here is derived from an EMBL/GenBank/DDBJ whole genome shotgun (WGS) entry which is preliminary data.</text>
</comment>
<dbReference type="GO" id="GO:0006281">
    <property type="term" value="P:DNA repair"/>
    <property type="evidence" value="ECO:0007669"/>
    <property type="project" value="UniProtKB-KW"/>
</dbReference>
<dbReference type="GO" id="GO:0003678">
    <property type="term" value="F:DNA helicase activity"/>
    <property type="evidence" value="ECO:0007669"/>
    <property type="project" value="TreeGrafter"/>
</dbReference>
<dbReference type="PANTHER" id="PTHR47964">
    <property type="entry name" value="ATP-DEPENDENT DNA HELICASE HOMOLOG RECG, CHLOROPLASTIC"/>
    <property type="match status" value="1"/>
</dbReference>
<dbReference type="Pfam" id="PF00270">
    <property type="entry name" value="DEAD"/>
    <property type="match status" value="1"/>
</dbReference>
<evidence type="ECO:0000256" key="7">
    <source>
        <dbReference type="ARBA" id="ARBA00023125"/>
    </source>
</evidence>
<dbReference type="GO" id="GO:0003677">
    <property type="term" value="F:DNA binding"/>
    <property type="evidence" value="ECO:0007669"/>
    <property type="project" value="UniProtKB-KW"/>
</dbReference>
<dbReference type="Pfam" id="PF17757">
    <property type="entry name" value="UvrB_inter"/>
    <property type="match status" value="1"/>
</dbReference>
<reference evidence="12" key="1">
    <citation type="submission" date="2017-09" db="EMBL/GenBank/DDBJ databases">
        <title>Depth-based differentiation of microbial function through sediment-hosted aquifers and enrichment of novel symbionts in the deep terrestrial subsurface.</title>
        <authorList>
            <person name="Probst A.J."/>
            <person name="Ladd B."/>
            <person name="Jarett J.K."/>
            <person name="Geller-Mcgrath D.E."/>
            <person name="Sieber C.M.K."/>
            <person name="Emerson J.B."/>
            <person name="Anantharaman K."/>
            <person name="Thomas B.C."/>
            <person name="Malmstrom R."/>
            <person name="Stieglmeier M."/>
            <person name="Klingl A."/>
            <person name="Woyke T."/>
            <person name="Ryan C.M."/>
            <person name="Banfield J.F."/>
        </authorList>
    </citation>
    <scope>NUCLEOTIDE SEQUENCE [LARGE SCALE GENOMIC DNA]</scope>
</reference>
<proteinExistence type="predicted"/>
<protein>
    <recommendedName>
        <fullName evidence="13">TRCF</fullName>
    </recommendedName>
</protein>
<dbReference type="PROSITE" id="PS51192">
    <property type="entry name" value="HELICASE_ATP_BIND_1"/>
    <property type="match status" value="1"/>
</dbReference>
<dbReference type="InterPro" id="IPR041471">
    <property type="entry name" value="UvrB_inter"/>
</dbReference>
<keyword evidence="4" id="KW-0378">Hydrolase</keyword>
<evidence type="ECO:0000256" key="4">
    <source>
        <dbReference type="ARBA" id="ARBA00022801"/>
    </source>
</evidence>
<dbReference type="InterPro" id="IPR014001">
    <property type="entry name" value="Helicase_ATP-bd"/>
</dbReference>
<evidence type="ECO:0000259" key="10">
    <source>
        <dbReference type="PROSITE" id="PS51194"/>
    </source>
</evidence>
<dbReference type="AlphaFoldDB" id="A0A2M6YCC4"/>
<dbReference type="PROSITE" id="PS51194">
    <property type="entry name" value="HELICASE_CTER"/>
    <property type="match status" value="1"/>
</dbReference>
<dbReference type="Pfam" id="PF02559">
    <property type="entry name" value="CarD_TRCF_RID"/>
    <property type="match status" value="1"/>
</dbReference>